<keyword evidence="3" id="KW-0804">Transcription</keyword>
<dbReference type="InterPro" id="IPR028082">
    <property type="entry name" value="Peripla_BP_I"/>
</dbReference>
<dbReference type="SUPFAM" id="SSF47413">
    <property type="entry name" value="lambda repressor-like DNA-binding domains"/>
    <property type="match status" value="1"/>
</dbReference>
<dbReference type="GO" id="GO:0000976">
    <property type="term" value="F:transcription cis-regulatory region binding"/>
    <property type="evidence" value="ECO:0007669"/>
    <property type="project" value="TreeGrafter"/>
</dbReference>
<dbReference type="Gene3D" id="3.40.50.2300">
    <property type="match status" value="2"/>
</dbReference>
<evidence type="ECO:0000256" key="2">
    <source>
        <dbReference type="ARBA" id="ARBA00023125"/>
    </source>
</evidence>
<dbReference type="SMART" id="SM00354">
    <property type="entry name" value="HTH_LACI"/>
    <property type="match status" value="1"/>
</dbReference>
<feature type="domain" description="HTH lacI-type" evidence="4">
    <location>
        <begin position="25"/>
        <end position="79"/>
    </location>
</feature>
<dbReference type="Gene3D" id="1.10.260.40">
    <property type="entry name" value="lambda repressor-like DNA-binding domains"/>
    <property type="match status" value="1"/>
</dbReference>
<protein>
    <submittedName>
        <fullName evidence="5">LacI family transcriptional regulator</fullName>
    </submittedName>
</protein>
<dbReference type="PROSITE" id="PS50932">
    <property type="entry name" value="HTH_LACI_2"/>
    <property type="match status" value="1"/>
</dbReference>
<evidence type="ECO:0000313" key="5">
    <source>
        <dbReference type="EMBL" id="HEG90255.1"/>
    </source>
</evidence>
<sequence length="368" mass="40112">MVRKQDEAVQQEPATRWPVSTAKRATIRDVAREAGVGIGTVSRVLSGHAPVAPATRARVEAAMRKLGYRPSRAAQALSRRRTNAIAVVVPLFTRYFYVEVLRGIEQALAASAYALVIYSIERAADRDRAFKDLVESRRADGALVVSLTPDSSQIESLQSLNLPAVLIDSAHPALPSVLVDHERAAADATRHLIRLGHRHIALIDHQEDPVRLESTSGRAPGYRQALSEAGIPWRADYEVIADFTPEGGQTGLRSLLARPEPPTAVFVGSDTQALGVLEAAREAGLRIPGDLAVVGYNDVEVARYVGLTTMRVPMREMGRRGAELLLNALEQSQYDPAHICFQAELVIRRTCGPVSRRNDSSARQDGLQ</sequence>
<dbReference type="InterPro" id="IPR046335">
    <property type="entry name" value="LacI/GalR-like_sensor"/>
</dbReference>
<evidence type="ECO:0000256" key="3">
    <source>
        <dbReference type="ARBA" id="ARBA00023163"/>
    </source>
</evidence>
<dbReference type="InterPro" id="IPR000843">
    <property type="entry name" value="HTH_LacI"/>
</dbReference>
<dbReference type="GO" id="GO:0003700">
    <property type="term" value="F:DNA-binding transcription factor activity"/>
    <property type="evidence" value="ECO:0007669"/>
    <property type="project" value="TreeGrafter"/>
</dbReference>
<dbReference type="EMBL" id="DSIY01000048">
    <property type="protein sequence ID" value="HEG90255.1"/>
    <property type="molecule type" value="Genomic_DNA"/>
</dbReference>
<dbReference type="Pfam" id="PF00356">
    <property type="entry name" value="LacI"/>
    <property type="match status" value="1"/>
</dbReference>
<comment type="caution">
    <text evidence="5">The sequence shown here is derived from an EMBL/GenBank/DDBJ whole genome shotgun (WGS) entry which is preliminary data.</text>
</comment>
<dbReference type="SUPFAM" id="SSF53822">
    <property type="entry name" value="Periplasmic binding protein-like I"/>
    <property type="match status" value="1"/>
</dbReference>
<dbReference type="PANTHER" id="PTHR30146">
    <property type="entry name" value="LACI-RELATED TRANSCRIPTIONAL REPRESSOR"/>
    <property type="match status" value="1"/>
</dbReference>
<accession>A0A831T8E9</accession>
<gene>
    <name evidence="5" type="ORF">ENP34_02250</name>
</gene>
<evidence type="ECO:0000259" key="4">
    <source>
        <dbReference type="PROSITE" id="PS50932"/>
    </source>
</evidence>
<name>A0A831T8E9_9BACT</name>
<reference evidence="5" key="1">
    <citation type="journal article" date="2020" name="mSystems">
        <title>Genome- and Community-Level Interaction Insights into Carbon Utilization and Element Cycling Functions of Hydrothermarchaeota in Hydrothermal Sediment.</title>
        <authorList>
            <person name="Zhou Z."/>
            <person name="Liu Y."/>
            <person name="Xu W."/>
            <person name="Pan J."/>
            <person name="Luo Z.H."/>
            <person name="Li M."/>
        </authorList>
    </citation>
    <scope>NUCLEOTIDE SEQUENCE [LARGE SCALE GENOMIC DNA]</scope>
    <source>
        <strain evidence="5">SpSt-210</strain>
    </source>
</reference>
<keyword evidence="2" id="KW-0238">DNA-binding</keyword>
<dbReference type="CDD" id="cd06267">
    <property type="entry name" value="PBP1_LacI_sugar_binding-like"/>
    <property type="match status" value="1"/>
</dbReference>
<proteinExistence type="predicted"/>
<dbReference type="CDD" id="cd01392">
    <property type="entry name" value="HTH_LacI"/>
    <property type="match status" value="1"/>
</dbReference>
<dbReference type="PANTHER" id="PTHR30146:SF109">
    <property type="entry name" value="HTH-TYPE TRANSCRIPTIONAL REGULATOR GALS"/>
    <property type="match status" value="1"/>
</dbReference>
<dbReference type="PROSITE" id="PS00356">
    <property type="entry name" value="HTH_LACI_1"/>
    <property type="match status" value="1"/>
</dbReference>
<keyword evidence="1" id="KW-0805">Transcription regulation</keyword>
<dbReference type="InterPro" id="IPR010982">
    <property type="entry name" value="Lambda_DNA-bd_dom_sf"/>
</dbReference>
<dbReference type="Pfam" id="PF13377">
    <property type="entry name" value="Peripla_BP_3"/>
    <property type="match status" value="1"/>
</dbReference>
<dbReference type="AlphaFoldDB" id="A0A831T8E9"/>
<organism evidence="5">
    <name type="scientific">Thermorudis peleae</name>
    <dbReference type="NCBI Taxonomy" id="1382356"/>
    <lineage>
        <taxon>Bacteria</taxon>
        <taxon>Pseudomonadati</taxon>
        <taxon>Thermomicrobiota</taxon>
        <taxon>Thermomicrobia</taxon>
        <taxon>Thermomicrobia incertae sedis</taxon>
        <taxon>Thermorudis</taxon>
    </lineage>
</organism>
<evidence type="ECO:0000256" key="1">
    <source>
        <dbReference type="ARBA" id="ARBA00023015"/>
    </source>
</evidence>